<dbReference type="WBParaSite" id="ALUE_0000601901-mRNA-1">
    <property type="protein sequence ID" value="ALUE_0000601901-mRNA-1"/>
    <property type="gene ID" value="ALUE_0000601901"/>
</dbReference>
<organism evidence="1 2">
    <name type="scientific">Ascaris lumbricoides</name>
    <name type="common">Giant roundworm</name>
    <dbReference type="NCBI Taxonomy" id="6252"/>
    <lineage>
        <taxon>Eukaryota</taxon>
        <taxon>Metazoa</taxon>
        <taxon>Ecdysozoa</taxon>
        <taxon>Nematoda</taxon>
        <taxon>Chromadorea</taxon>
        <taxon>Rhabditida</taxon>
        <taxon>Spirurina</taxon>
        <taxon>Ascaridomorpha</taxon>
        <taxon>Ascaridoidea</taxon>
        <taxon>Ascarididae</taxon>
        <taxon>Ascaris</taxon>
    </lineage>
</organism>
<evidence type="ECO:0000313" key="2">
    <source>
        <dbReference type="WBParaSite" id="ALUE_0000601901-mRNA-1"/>
    </source>
</evidence>
<sequence>MTATNEAADQRESLTSRCRIDASRSSKREGDRRRFWLCDDNLHPDQALVCTLLTPTSYISLCAFLIRSFAPFDDYKPPHRLTTIPPNDFTILWNLLKCS</sequence>
<keyword evidence="1" id="KW-1185">Reference proteome</keyword>
<name>A0A0M3HTM6_ASCLU</name>
<proteinExistence type="predicted"/>
<protein>
    <submittedName>
        <fullName evidence="2">Uncharacterized protein</fullName>
    </submittedName>
</protein>
<accession>A0A0M3HTM6</accession>
<evidence type="ECO:0000313" key="1">
    <source>
        <dbReference type="Proteomes" id="UP000036681"/>
    </source>
</evidence>
<dbReference type="Proteomes" id="UP000036681">
    <property type="component" value="Unplaced"/>
</dbReference>
<dbReference type="AlphaFoldDB" id="A0A0M3HTM6"/>
<reference evidence="2" key="1">
    <citation type="submission" date="2017-02" db="UniProtKB">
        <authorList>
            <consortium name="WormBaseParasite"/>
        </authorList>
    </citation>
    <scope>IDENTIFICATION</scope>
</reference>